<feature type="chain" id="PRO_5028981226" evidence="1">
    <location>
        <begin position="24"/>
        <end position="237"/>
    </location>
</feature>
<dbReference type="InterPro" id="IPR052022">
    <property type="entry name" value="26kDa_periplasmic_antigen"/>
</dbReference>
<sequence>MRRLIPVIVVLSTLTLVGCQRSAGPPTSTQQPATIAVSGSASVTAVPDRLQLSLTVERMGMDIPSLKTKVDSITTKLIDYLRKQGVDDSKIQSYALRVYPQNRYDNGEQKLIGYQVSRRLIIDFVDPEQHSPFIQFALANGVQRVDPPQLSLSNAKQLYQQALQKALTVARSKAEQMAATAATEIIAVQSIHEGSNQAPTVRYRVPQAAMDSGAESLPGEQAVEAHVNVVYQLKPSN</sequence>
<dbReference type="PANTHER" id="PTHR34387">
    <property type="entry name" value="SLR1258 PROTEIN"/>
    <property type="match status" value="1"/>
</dbReference>
<proteinExistence type="predicted"/>
<gene>
    <name evidence="2" type="ORF">PSI9734_00946</name>
</gene>
<dbReference type="Gene3D" id="3.30.70.2970">
    <property type="entry name" value="Protein of unknown function (DUF541), domain 2"/>
    <property type="match status" value="1"/>
</dbReference>
<feature type="signal peptide" evidence="1">
    <location>
        <begin position="1"/>
        <end position="23"/>
    </location>
</feature>
<protein>
    <submittedName>
        <fullName evidence="2">26 kDa periplasmic immunogenic protein</fullName>
    </submittedName>
</protein>
<dbReference type="PANTHER" id="PTHR34387:SF2">
    <property type="entry name" value="SLR1258 PROTEIN"/>
    <property type="match status" value="1"/>
</dbReference>
<dbReference type="EMBL" id="CADCXY010000001">
    <property type="protein sequence ID" value="CAB0150392.1"/>
    <property type="molecule type" value="Genomic_DNA"/>
</dbReference>
<dbReference type="Pfam" id="PF04402">
    <property type="entry name" value="SIMPL"/>
    <property type="match status" value="1"/>
</dbReference>
<organism evidence="2 3">
    <name type="scientific">Pseudidiomarina piscicola</name>
    <dbReference type="NCBI Taxonomy" id="2614830"/>
    <lineage>
        <taxon>Bacteria</taxon>
        <taxon>Pseudomonadati</taxon>
        <taxon>Pseudomonadota</taxon>
        <taxon>Gammaproteobacteria</taxon>
        <taxon>Alteromonadales</taxon>
        <taxon>Idiomarinaceae</taxon>
        <taxon>Pseudidiomarina</taxon>
    </lineage>
</organism>
<dbReference type="GO" id="GO:0006974">
    <property type="term" value="P:DNA damage response"/>
    <property type="evidence" value="ECO:0007669"/>
    <property type="project" value="TreeGrafter"/>
</dbReference>
<keyword evidence="3" id="KW-1185">Reference proteome</keyword>
<accession>A0A6S6WR38</accession>
<dbReference type="InterPro" id="IPR007497">
    <property type="entry name" value="SIMPL/DUF541"/>
</dbReference>
<keyword evidence="1" id="KW-0732">Signal</keyword>
<evidence type="ECO:0000256" key="1">
    <source>
        <dbReference type="SAM" id="SignalP"/>
    </source>
</evidence>
<dbReference type="PROSITE" id="PS51257">
    <property type="entry name" value="PROKAR_LIPOPROTEIN"/>
    <property type="match status" value="1"/>
</dbReference>
<name>A0A6S6WR38_9GAMM</name>
<dbReference type="RefSeq" id="WP_173919923.1">
    <property type="nucleotide sequence ID" value="NZ_CADCXY010000001.1"/>
</dbReference>
<dbReference type="Proteomes" id="UP000481517">
    <property type="component" value="Unassembled WGS sequence"/>
</dbReference>
<evidence type="ECO:0000313" key="2">
    <source>
        <dbReference type="EMBL" id="CAB0150392.1"/>
    </source>
</evidence>
<evidence type="ECO:0000313" key="3">
    <source>
        <dbReference type="Proteomes" id="UP000481517"/>
    </source>
</evidence>
<dbReference type="Gene3D" id="3.30.110.170">
    <property type="entry name" value="Protein of unknown function (DUF541), domain 1"/>
    <property type="match status" value="1"/>
</dbReference>
<dbReference type="AlphaFoldDB" id="A0A6S6WR38"/>
<reference evidence="2 3" key="1">
    <citation type="submission" date="2020-02" db="EMBL/GenBank/DDBJ databases">
        <authorList>
            <person name="Rodrigo-Torres L."/>
            <person name="Arahal R. D."/>
            <person name="Lucena T."/>
        </authorList>
    </citation>
    <scope>NUCLEOTIDE SEQUENCE [LARGE SCALE GENOMIC DNA]</scope>
    <source>
        <strain evidence="2 3">CECT 9734</strain>
    </source>
</reference>